<protein>
    <submittedName>
        <fullName evidence="2">Uncharacterized protein</fullName>
    </submittedName>
</protein>
<feature type="region of interest" description="Disordered" evidence="1">
    <location>
        <begin position="195"/>
        <end position="226"/>
    </location>
</feature>
<evidence type="ECO:0000313" key="3">
    <source>
        <dbReference type="Proteomes" id="UP001519310"/>
    </source>
</evidence>
<feature type="region of interest" description="Disordered" evidence="1">
    <location>
        <begin position="76"/>
        <end position="95"/>
    </location>
</feature>
<dbReference type="EMBL" id="JAGGLQ010000020">
    <property type="protein sequence ID" value="MBP2040891.1"/>
    <property type="molecule type" value="Genomic_DNA"/>
</dbReference>
<comment type="caution">
    <text evidence="2">The sequence shown here is derived from an EMBL/GenBank/DDBJ whole genome shotgun (WGS) entry which is preliminary data.</text>
</comment>
<gene>
    <name evidence="2" type="ORF">J2Z77_006748</name>
</gene>
<accession>A0ABS4LFS7</accession>
<name>A0ABS4LFS7_STRAV</name>
<feature type="compositionally biased region" description="Basic and acidic residues" evidence="1">
    <location>
        <begin position="82"/>
        <end position="95"/>
    </location>
</feature>
<evidence type="ECO:0000256" key="1">
    <source>
        <dbReference type="SAM" id="MobiDB-lite"/>
    </source>
</evidence>
<organism evidence="2 3">
    <name type="scientific">Streptomyces avidinii</name>
    <dbReference type="NCBI Taxonomy" id="1895"/>
    <lineage>
        <taxon>Bacteria</taxon>
        <taxon>Bacillati</taxon>
        <taxon>Actinomycetota</taxon>
        <taxon>Actinomycetes</taxon>
        <taxon>Kitasatosporales</taxon>
        <taxon>Streptomycetaceae</taxon>
        <taxon>Streptomyces</taxon>
    </lineage>
</organism>
<proteinExistence type="predicted"/>
<keyword evidence="3" id="KW-1185">Reference proteome</keyword>
<dbReference type="Proteomes" id="UP001519310">
    <property type="component" value="Unassembled WGS sequence"/>
</dbReference>
<sequence length="226" mass="24281">MSEVTALTGPVLGAVGGELHECLFQRCSTGDEFTQPEPVLEGELADSVRGRPGHRERVGAFGPHLRALGGQQRCQQTGVRGADGDVRRGSGAARGERGDALLRDQLAPADHREAVSGVLHLAHQMTGVEEALVLYKHQPGTLKGDWKYLHRRTGGNISSLAELIREAAADAVLTGTERIDRKVLANILINEHAQSTYENNWQEDPDPPTPGDSKNSDDEADQAVAS</sequence>
<evidence type="ECO:0000313" key="2">
    <source>
        <dbReference type="EMBL" id="MBP2040891.1"/>
    </source>
</evidence>
<reference evidence="2 3" key="1">
    <citation type="submission" date="2021-03" db="EMBL/GenBank/DDBJ databases">
        <title>Genomic Encyclopedia of Type Strains, Phase IV (KMG-IV): sequencing the most valuable type-strain genomes for metagenomic binning, comparative biology and taxonomic classification.</title>
        <authorList>
            <person name="Goeker M."/>
        </authorList>
    </citation>
    <scope>NUCLEOTIDE SEQUENCE [LARGE SCALE GENOMIC DNA]</scope>
    <source>
        <strain evidence="2 3">DSM 40526</strain>
    </source>
</reference>